<dbReference type="AlphaFoldDB" id="A0A0J8B283"/>
<feature type="non-terminal residue" evidence="1">
    <location>
        <position position="1"/>
    </location>
</feature>
<sequence length="91" mass="9630">PYESLVKEVVGHPAGQNPNDPSLVALQVPVPTGAALPALVFFPAAGLPRGSVGNLTNIDIDDIEWFYNVRIPGANLNARQTNLELFPAGLL</sequence>
<organism evidence="1 2">
    <name type="scientific">Beta vulgaris subsp. vulgaris</name>
    <name type="common">Beet</name>
    <dbReference type="NCBI Taxonomy" id="3555"/>
    <lineage>
        <taxon>Eukaryota</taxon>
        <taxon>Viridiplantae</taxon>
        <taxon>Streptophyta</taxon>
        <taxon>Embryophyta</taxon>
        <taxon>Tracheophyta</taxon>
        <taxon>Spermatophyta</taxon>
        <taxon>Magnoliopsida</taxon>
        <taxon>eudicotyledons</taxon>
        <taxon>Gunneridae</taxon>
        <taxon>Pentapetalae</taxon>
        <taxon>Caryophyllales</taxon>
        <taxon>Chenopodiaceae</taxon>
        <taxon>Betoideae</taxon>
        <taxon>Beta</taxon>
    </lineage>
</organism>
<dbReference type="Proteomes" id="UP000035740">
    <property type="component" value="Unassembled WGS sequence"/>
</dbReference>
<dbReference type="Gramene" id="KMS93977">
    <property type="protein sequence ID" value="KMS93977"/>
    <property type="gene ID" value="BVRB_026030"/>
</dbReference>
<protein>
    <submittedName>
        <fullName evidence="1">Uncharacterized protein</fullName>
    </submittedName>
</protein>
<evidence type="ECO:0000313" key="2">
    <source>
        <dbReference type="Proteomes" id="UP000035740"/>
    </source>
</evidence>
<keyword evidence="2" id="KW-1185">Reference proteome</keyword>
<dbReference type="EMBL" id="KQ097221">
    <property type="protein sequence ID" value="KMS93977.1"/>
    <property type="molecule type" value="Genomic_DNA"/>
</dbReference>
<proteinExistence type="predicted"/>
<reference evidence="1 2" key="1">
    <citation type="journal article" date="2014" name="Nature">
        <title>The genome of the recently domesticated crop plant sugar beet (Beta vulgaris).</title>
        <authorList>
            <person name="Dohm J.C."/>
            <person name="Minoche A.E."/>
            <person name="Holtgrawe D."/>
            <person name="Capella-Gutierrez S."/>
            <person name="Zakrzewski F."/>
            <person name="Tafer H."/>
            <person name="Rupp O."/>
            <person name="Sorensen T.R."/>
            <person name="Stracke R."/>
            <person name="Reinhardt R."/>
            <person name="Goesmann A."/>
            <person name="Kraft T."/>
            <person name="Schulz B."/>
            <person name="Stadler P.F."/>
            <person name="Schmidt T."/>
            <person name="Gabaldon T."/>
            <person name="Lehrach H."/>
            <person name="Weisshaar B."/>
            <person name="Himmelbauer H."/>
        </authorList>
    </citation>
    <scope>NUCLEOTIDE SEQUENCE [LARGE SCALE GENOMIC DNA]</scope>
    <source>
        <tissue evidence="1">Taproot</tissue>
    </source>
</reference>
<accession>A0A0J8B283</accession>
<gene>
    <name evidence="1" type="ORF">BVRB_026030</name>
</gene>
<name>A0A0J8B283_BETVV</name>
<evidence type="ECO:0000313" key="1">
    <source>
        <dbReference type="EMBL" id="KMS93977.1"/>
    </source>
</evidence>